<organism evidence="2 3">
    <name type="scientific">Microvirga terricola</name>
    <dbReference type="NCBI Taxonomy" id="2719797"/>
    <lineage>
        <taxon>Bacteria</taxon>
        <taxon>Pseudomonadati</taxon>
        <taxon>Pseudomonadota</taxon>
        <taxon>Alphaproteobacteria</taxon>
        <taxon>Hyphomicrobiales</taxon>
        <taxon>Methylobacteriaceae</taxon>
        <taxon>Microvirga</taxon>
    </lineage>
</organism>
<dbReference type="EMBL" id="JAATJS010000002">
    <property type="protein sequence ID" value="NIX76234.1"/>
    <property type="molecule type" value="Genomic_DNA"/>
</dbReference>
<feature type="transmembrane region" description="Helical" evidence="1">
    <location>
        <begin position="41"/>
        <end position="61"/>
    </location>
</feature>
<name>A0ABX0VAL5_9HYPH</name>
<evidence type="ECO:0000313" key="2">
    <source>
        <dbReference type="EMBL" id="NIX76234.1"/>
    </source>
</evidence>
<gene>
    <name evidence="2" type="ORF">HB375_06345</name>
</gene>
<proteinExistence type="predicted"/>
<dbReference type="InterPro" id="IPR046093">
    <property type="entry name" value="DUF6111"/>
</dbReference>
<evidence type="ECO:0000256" key="1">
    <source>
        <dbReference type="SAM" id="Phobius"/>
    </source>
</evidence>
<dbReference type="Pfam" id="PF19606">
    <property type="entry name" value="DUF6111"/>
    <property type="match status" value="1"/>
</dbReference>
<dbReference type="Proteomes" id="UP000707352">
    <property type="component" value="Unassembled WGS sequence"/>
</dbReference>
<protein>
    <submittedName>
        <fullName evidence="2">Uncharacterized protein</fullName>
    </submittedName>
</protein>
<dbReference type="RefSeq" id="WP_167672129.1">
    <property type="nucleotide sequence ID" value="NZ_JAATJS010000002.1"/>
</dbReference>
<keyword evidence="1" id="KW-0812">Transmembrane</keyword>
<keyword evidence="1" id="KW-1133">Transmembrane helix</keyword>
<keyword evidence="3" id="KW-1185">Reference proteome</keyword>
<feature type="transmembrane region" description="Helical" evidence="1">
    <location>
        <begin position="6"/>
        <end position="25"/>
    </location>
</feature>
<comment type="caution">
    <text evidence="2">The sequence shown here is derived from an EMBL/GenBank/DDBJ whole genome shotgun (WGS) entry which is preliminary data.</text>
</comment>
<evidence type="ECO:0000313" key="3">
    <source>
        <dbReference type="Proteomes" id="UP000707352"/>
    </source>
</evidence>
<keyword evidence="1" id="KW-0472">Membrane</keyword>
<accession>A0ABX0VAL5</accession>
<sequence>MTRAIIQELLLFFLPFAAFAVYLIVRRRNPLAWSSWSDQSVWLVIAGLVVVIGSLLAAGIFTDHETGAFVPTHIENGKVVPGRFK</sequence>
<reference evidence="2 3" key="1">
    <citation type="submission" date="2020-03" db="EMBL/GenBank/DDBJ databases">
        <title>The genome sequence of Microvirga sp. c23x22.</title>
        <authorList>
            <person name="Zhang X."/>
        </authorList>
    </citation>
    <scope>NUCLEOTIDE SEQUENCE [LARGE SCALE GENOMIC DNA]</scope>
    <source>
        <strain evidence="3">c23x22</strain>
    </source>
</reference>